<reference evidence="1 2" key="1">
    <citation type="journal article" date="2018" name="IMA Fungus">
        <title>IMA Genome-F 9: Draft genome sequence of Annulohypoxylon stygium, Aspergillus mulundensis, Berkeleyomyces basicola (syn. Thielaviopsis basicola), Ceratocystis smalleyi, two Cercospora beticola strains, Coleophoma cylindrospora, Fusarium fracticaudum, Phialophora cf. hyalina, and Morchella septimelata.</title>
        <authorList>
            <person name="Wingfield B.D."/>
            <person name="Bills G.F."/>
            <person name="Dong Y."/>
            <person name="Huang W."/>
            <person name="Nel W.J."/>
            <person name="Swalarsk-Parry B.S."/>
            <person name="Vaghefi N."/>
            <person name="Wilken P.M."/>
            <person name="An Z."/>
            <person name="de Beer Z.W."/>
            <person name="De Vos L."/>
            <person name="Chen L."/>
            <person name="Duong T.A."/>
            <person name="Gao Y."/>
            <person name="Hammerbacher A."/>
            <person name="Kikkert J.R."/>
            <person name="Li Y."/>
            <person name="Li H."/>
            <person name="Li K."/>
            <person name="Li Q."/>
            <person name="Liu X."/>
            <person name="Ma X."/>
            <person name="Naidoo K."/>
            <person name="Pethybridge S.J."/>
            <person name="Sun J."/>
            <person name="Steenkamp E.T."/>
            <person name="van der Nest M.A."/>
            <person name="van Wyk S."/>
            <person name="Wingfield M.J."/>
            <person name="Xiong C."/>
            <person name="Yue Q."/>
            <person name="Zhang X."/>
        </authorList>
    </citation>
    <scope>NUCLEOTIDE SEQUENCE [LARGE SCALE GENOMIC DNA]</scope>
    <source>
        <strain evidence="1 2">BP 5553</strain>
    </source>
</reference>
<dbReference type="AlphaFoldDB" id="A0A370TKY4"/>
<dbReference type="RefSeq" id="XP_031868831.1">
    <property type="nucleotide sequence ID" value="XM_032015410.1"/>
</dbReference>
<accession>A0A370TKY4</accession>
<evidence type="ECO:0000313" key="1">
    <source>
        <dbReference type="EMBL" id="RDL36175.1"/>
    </source>
</evidence>
<gene>
    <name evidence="1" type="ORF">BP5553_06787</name>
</gene>
<comment type="caution">
    <text evidence="1">The sequence shown here is derived from an EMBL/GenBank/DDBJ whole genome shotgun (WGS) entry which is preliminary data.</text>
</comment>
<proteinExistence type="predicted"/>
<organism evidence="1 2">
    <name type="scientific">Venustampulla echinocandica</name>
    <dbReference type="NCBI Taxonomy" id="2656787"/>
    <lineage>
        <taxon>Eukaryota</taxon>
        <taxon>Fungi</taxon>
        <taxon>Dikarya</taxon>
        <taxon>Ascomycota</taxon>
        <taxon>Pezizomycotina</taxon>
        <taxon>Leotiomycetes</taxon>
        <taxon>Helotiales</taxon>
        <taxon>Pleuroascaceae</taxon>
        <taxon>Venustampulla</taxon>
    </lineage>
</organism>
<sequence>MGTLIRDCDPTPKYPMVPNCRKAGASVYCKIKHDPTRLCFDYIDGREQYIKYTQTDQLGKEYINIRWNGPVERLQAQAIVAWDREERTRFDTYNRTCFVNEVCRALHFWYHVGYPYQNVPTLGFEAVQPSRYGLYLFRLREEVDKQTSSKLTSSKLTKKQADNRGLPPAWRNLIKDTNLIHRDRLSFANTLAITSILLLLRDLI</sequence>
<dbReference type="GeneID" id="43599636"/>
<dbReference type="Proteomes" id="UP000254866">
    <property type="component" value="Unassembled WGS sequence"/>
</dbReference>
<dbReference type="EMBL" id="NPIC01000005">
    <property type="protein sequence ID" value="RDL36175.1"/>
    <property type="molecule type" value="Genomic_DNA"/>
</dbReference>
<keyword evidence="2" id="KW-1185">Reference proteome</keyword>
<name>A0A370TKY4_9HELO</name>
<protein>
    <submittedName>
        <fullName evidence="1">Uncharacterized protein</fullName>
    </submittedName>
</protein>
<evidence type="ECO:0000313" key="2">
    <source>
        <dbReference type="Proteomes" id="UP000254866"/>
    </source>
</evidence>